<dbReference type="Pfam" id="PF01547">
    <property type="entry name" value="SBP_bac_1"/>
    <property type="match status" value="1"/>
</dbReference>
<dbReference type="PANTHER" id="PTHR43649:SF17">
    <property type="entry name" value="ABC TRANSPORTER SOLUTE BINDING PROTEIN-SUGAR TRANSPORT"/>
    <property type="match status" value="1"/>
</dbReference>
<dbReference type="EMBL" id="SNUZ01000005">
    <property type="protein sequence ID" value="MCL3787177.1"/>
    <property type="molecule type" value="Genomic_DNA"/>
</dbReference>
<evidence type="ECO:0000313" key="2">
    <source>
        <dbReference type="Proteomes" id="UP001056693"/>
    </source>
</evidence>
<proteinExistence type="predicted"/>
<keyword evidence="2" id="KW-1185">Reference proteome</keyword>
<comment type="caution">
    <text evidence="1">The sequence shown here is derived from an EMBL/GenBank/DDBJ whole genome shotgun (WGS) entry which is preliminary data.</text>
</comment>
<organism evidence="1 2">
    <name type="scientific">Ruminococcus bromii</name>
    <dbReference type="NCBI Taxonomy" id="40518"/>
    <lineage>
        <taxon>Bacteria</taxon>
        <taxon>Bacillati</taxon>
        <taxon>Bacillota</taxon>
        <taxon>Clostridia</taxon>
        <taxon>Eubacteriales</taxon>
        <taxon>Oscillospiraceae</taxon>
        <taxon>Ruminococcus</taxon>
    </lineage>
</organism>
<dbReference type="Gene3D" id="3.40.190.10">
    <property type="entry name" value="Periplasmic binding protein-like II"/>
    <property type="match status" value="1"/>
</dbReference>
<gene>
    <name evidence="1" type="ORF">E2N93_03950</name>
</gene>
<accession>A0ABT0NGZ1</accession>
<dbReference type="InterPro" id="IPR050490">
    <property type="entry name" value="Bact_solute-bd_prot1"/>
</dbReference>
<dbReference type="Proteomes" id="UP001056693">
    <property type="component" value="Unassembled WGS sequence"/>
</dbReference>
<dbReference type="SUPFAM" id="SSF53850">
    <property type="entry name" value="Periplasmic binding protein-like II"/>
    <property type="match status" value="1"/>
</dbReference>
<sequence length="453" mass="52450">MKYQLYIKLTSIFLLLAILLCFASCSKNNEDGQKLKYYTINNEDSVCVELIQKYNNYCLKNLDESYQIEIVEFDSEDTMLTKISTEIMAGKGPDIISLNQKLPFEKLIDNGSFADIDELAELYKSDIDFDDYNSTIMDCGIYNGKRYIIPIAYCPNILITTQEILDKYNLENTNFSFKELEIRLSDKDHSYALFGNKDETYKFFLSYVNEYVDFYNKTTEFSSDEFTESLDYIGKMIRNDNSRKEGTTWDITGNYLFRTSQLSFDGSMMSTLNSYFYIYNNNSTPVIIPNYNKKANAVSAFVQCGIALNNNSNNKEKALAFIQYVLSYDIQKLWSESSSSPSIVVRALPVNKAAFEYVIDHTSKCVYDINDDGEYEKSEEEYSDEIKTKFFNEYLDMINSISSCTLYDYLEFENTYYNSSVIGDIVNDYLNGDISKEKFIRQLTAATEIYLTE</sequence>
<name>A0ABT0NGZ1_9FIRM</name>
<dbReference type="PANTHER" id="PTHR43649">
    <property type="entry name" value="ARABINOSE-BINDING PROTEIN-RELATED"/>
    <property type="match status" value="1"/>
</dbReference>
<protein>
    <submittedName>
        <fullName evidence="1">Carbohydrate ABC transporter substrate-binding protein</fullName>
    </submittedName>
</protein>
<reference evidence="1 2" key="1">
    <citation type="submission" date="2019-03" db="EMBL/GenBank/DDBJ databases">
        <authorList>
            <person name="Molinero N."/>
            <person name="Sanchez B."/>
            <person name="Walker A."/>
            <person name="Duncan S."/>
            <person name="Delgado S."/>
            <person name="Margolles A."/>
        </authorList>
    </citation>
    <scope>NUCLEOTIDE SEQUENCE [LARGE SCALE GENOMIC DNA]</scope>
    <source>
        <strain evidence="1 2">IPLA60002</strain>
    </source>
</reference>
<evidence type="ECO:0000313" key="1">
    <source>
        <dbReference type="EMBL" id="MCL3787177.1"/>
    </source>
</evidence>
<dbReference type="InterPro" id="IPR006059">
    <property type="entry name" value="SBP"/>
</dbReference>